<gene>
    <name evidence="2" type="ORF">EAT49_02390</name>
</gene>
<accession>A0A3N2R9W5</accession>
<comment type="caution">
    <text evidence="2">The sequence shown here is derived from an EMBL/GenBank/DDBJ whole genome shotgun (WGS) entry which is preliminary data.</text>
</comment>
<dbReference type="RefSeq" id="WP_123640664.1">
    <property type="nucleotide sequence ID" value="NZ_ML119081.1"/>
</dbReference>
<organism evidence="2 3">
    <name type="scientific">Histidinibacterium lentulum</name>
    <dbReference type="NCBI Taxonomy" id="2480588"/>
    <lineage>
        <taxon>Bacteria</taxon>
        <taxon>Pseudomonadati</taxon>
        <taxon>Pseudomonadota</taxon>
        <taxon>Alphaproteobacteria</taxon>
        <taxon>Rhodobacterales</taxon>
        <taxon>Paracoccaceae</taxon>
        <taxon>Histidinibacterium</taxon>
    </lineage>
</organism>
<reference evidence="2 3" key="1">
    <citation type="submission" date="2018-10" db="EMBL/GenBank/DDBJ databases">
        <title>Histidinibacterium lentulum gen. nov., sp. nov., a marine bacterium from the culture broth of Picochlorum sp. 122.</title>
        <authorList>
            <person name="Wang G."/>
        </authorList>
    </citation>
    <scope>NUCLEOTIDE SEQUENCE [LARGE SCALE GENOMIC DNA]</scope>
    <source>
        <strain evidence="2 3">B17</strain>
    </source>
</reference>
<keyword evidence="3" id="KW-1185">Reference proteome</keyword>
<dbReference type="Proteomes" id="UP000268016">
    <property type="component" value="Unassembled WGS sequence"/>
</dbReference>
<keyword evidence="1" id="KW-0732">Signal</keyword>
<evidence type="ECO:0000313" key="3">
    <source>
        <dbReference type="Proteomes" id="UP000268016"/>
    </source>
</evidence>
<protein>
    <submittedName>
        <fullName evidence="2">Uncharacterized protein</fullName>
    </submittedName>
</protein>
<dbReference type="EMBL" id="RDRB01000001">
    <property type="protein sequence ID" value="ROU04259.1"/>
    <property type="molecule type" value="Genomic_DNA"/>
</dbReference>
<evidence type="ECO:0000256" key="1">
    <source>
        <dbReference type="SAM" id="SignalP"/>
    </source>
</evidence>
<dbReference type="AlphaFoldDB" id="A0A3N2R9W5"/>
<feature type="chain" id="PRO_5018074251" evidence="1">
    <location>
        <begin position="21"/>
        <end position="59"/>
    </location>
</feature>
<sequence>MKKTALAALLALSLTGPSLAAGLADVTPPPPPQTAQTVNPDPAIHIIALFFIAIGILGN</sequence>
<name>A0A3N2R9W5_9RHOB</name>
<evidence type="ECO:0000313" key="2">
    <source>
        <dbReference type="EMBL" id="ROU04259.1"/>
    </source>
</evidence>
<proteinExistence type="predicted"/>
<feature type="signal peptide" evidence="1">
    <location>
        <begin position="1"/>
        <end position="20"/>
    </location>
</feature>